<dbReference type="SUPFAM" id="SSF56112">
    <property type="entry name" value="Protein kinase-like (PK-like)"/>
    <property type="match status" value="1"/>
</dbReference>
<organism evidence="2 3">
    <name type="scientific">Elongatibacter sediminis</name>
    <dbReference type="NCBI Taxonomy" id="3119006"/>
    <lineage>
        <taxon>Bacteria</taxon>
        <taxon>Pseudomonadati</taxon>
        <taxon>Pseudomonadota</taxon>
        <taxon>Gammaproteobacteria</taxon>
        <taxon>Chromatiales</taxon>
        <taxon>Wenzhouxiangellaceae</taxon>
        <taxon>Elongatibacter</taxon>
    </lineage>
</organism>
<keyword evidence="3" id="KW-1185">Reference proteome</keyword>
<comment type="caution">
    <text evidence="2">The sequence shown here is derived from an EMBL/GenBank/DDBJ whole genome shotgun (WGS) entry which is preliminary data.</text>
</comment>
<evidence type="ECO:0000313" key="2">
    <source>
        <dbReference type="EMBL" id="MEJ8567730.1"/>
    </source>
</evidence>
<feature type="domain" description="Aminoglycoside phosphotransferase" evidence="1">
    <location>
        <begin position="24"/>
        <end position="227"/>
    </location>
</feature>
<dbReference type="AlphaFoldDB" id="A0AAW9R8M1"/>
<dbReference type="Gene3D" id="3.30.200.20">
    <property type="entry name" value="Phosphorylase Kinase, domain 1"/>
    <property type="match status" value="1"/>
</dbReference>
<name>A0AAW9R8M1_9GAMM</name>
<evidence type="ECO:0000259" key="1">
    <source>
        <dbReference type="Pfam" id="PF01636"/>
    </source>
</evidence>
<accession>A0AAW9R8M1</accession>
<keyword evidence="2" id="KW-0808">Transferase</keyword>
<dbReference type="RefSeq" id="WP_354695055.1">
    <property type="nucleotide sequence ID" value="NZ_JAZHOG010000005.1"/>
</dbReference>
<evidence type="ECO:0000313" key="3">
    <source>
        <dbReference type="Proteomes" id="UP001359886"/>
    </source>
</evidence>
<dbReference type="EC" id="2.7.-.-" evidence="2"/>
<reference evidence="2 3" key="1">
    <citation type="submission" date="2024-02" db="EMBL/GenBank/DDBJ databases">
        <title>A novel Wenzhouxiangellaceae bacterium, isolated from coastal sediments.</title>
        <authorList>
            <person name="Du Z.-J."/>
            <person name="Ye Y.-Q."/>
            <person name="Zhang X.-Y."/>
        </authorList>
    </citation>
    <scope>NUCLEOTIDE SEQUENCE [LARGE SCALE GENOMIC DNA]</scope>
    <source>
        <strain evidence="2 3">CH-27</strain>
    </source>
</reference>
<dbReference type="Gene3D" id="3.90.1200.10">
    <property type="match status" value="1"/>
</dbReference>
<protein>
    <submittedName>
        <fullName evidence="2">Choline/ethanolamine kinase family protein</fullName>
        <ecNumber evidence="2">2.7.-.-</ecNumber>
    </submittedName>
</protein>
<dbReference type="GO" id="GO:0016301">
    <property type="term" value="F:kinase activity"/>
    <property type="evidence" value="ECO:0007669"/>
    <property type="project" value="UniProtKB-KW"/>
</dbReference>
<proteinExistence type="predicted"/>
<dbReference type="Proteomes" id="UP001359886">
    <property type="component" value="Unassembled WGS sequence"/>
</dbReference>
<dbReference type="InterPro" id="IPR002575">
    <property type="entry name" value="Aminoglycoside_PTrfase"/>
</dbReference>
<keyword evidence="2" id="KW-0418">Kinase</keyword>
<dbReference type="InterPro" id="IPR011009">
    <property type="entry name" value="Kinase-like_dom_sf"/>
</dbReference>
<dbReference type="CDD" id="cd05151">
    <property type="entry name" value="ChoK-like"/>
    <property type="match status" value="1"/>
</dbReference>
<gene>
    <name evidence="2" type="ORF">V3330_08850</name>
</gene>
<dbReference type="EMBL" id="JAZHOG010000005">
    <property type="protein sequence ID" value="MEJ8567730.1"/>
    <property type="molecule type" value="Genomic_DNA"/>
</dbReference>
<sequence length="257" mass="28342">MSPREALLMIPGFAHARVLGQLADGPASASWLVENAEGRFVLRVDTPQTKDLGLDRAAETEVQAAVAQAGLTPPVVFSAPDRGVSLRPHLEGRAWTAADLDSDTNLKRVAALLGKLHALPPVGPRFEPGRAIRRYADSMGTPDARKRADEANVLLAELRDPPPRECLCHNDPVAGNLIDDGEHLWPIDWEFAGIGDPMFDLAVVMEHHGLAPSLREGLLHAYLCREPRHTEVLRMNAWCHFYRILLHVWNRRIGLPG</sequence>
<dbReference type="Pfam" id="PF01636">
    <property type="entry name" value="APH"/>
    <property type="match status" value="1"/>
</dbReference>